<dbReference type="SUPFAM" id="SSF51735">
    <property type="entry name" value="NAD(P)-binding Rossmann-fold domains"/>
    <property type="match status" value="1"/>
</dbReference>
<keyword evidence="2" id="KW-0521">NADP</keyword>
<dbReference type="STRING" id="490622.A0A395N9V8"/>
<dbReference type="Pfam" id="PF13561">
    <property type="entry name" value="adh_short_C2"/>
    <property type="match status" value="1"/>
</dbReference>
<dbReference type="GO" id="GO:0016616">
    <property type="term" value="F:oxidoreductase activity, acting on the CH-OH group of donors, NAD or NADP as acceptor"/>
    <property type="evidence" value="ECO:0007669"/>
    <property type="project" value="TreeGrafter"/>
</dbReference>
<dbReference type="PRINTS" id="PR00080">
    <property type="entry name" value="SDRFAMILY"/>
</dbReference>
<evidence type="ECO:0000256" key="2">
    <source>
        <dbReference type="ARBA" id="ARBA00022857"/>
    </source>
</evidence>
<organism evidence="3 4">
    <name type="scientific">Trichoderma arundinaceum</name>
    <dbReference type="NCBI Taxonomy" id="490622"/>
    <lineage>
        <taxon>Eukaryota</taxon>
        <taxon>Fungi</taxon>
        <taxon>Dikarya</taxon>
        <taxon>Ascomycota</taxon>
        <taxon>Pezizomycotina</taxon>
        <taxon>Sordariomycetes</taxon>
        <taxon>Hypocreomycetidae</taxon>
        <taxon>Hypocreales</taxon>
        <taxon>Hypocreaceae</taxon>
        <taxon>Trichoderma</taxon>
    </lineage>
</organism>
<accession>A0A395N9V8</accession>
<dbReference type="EMBL" id="PXOA01000772">
    <property type="protein sequence ID" value="RFU72799.1"/>
    <property type="molecule type" value="Genomic_DNA"/>
</dbReference>
<dbReference type="GO" id="GO:0006633">
    <property type="term" value="P:fatty acid biosynthetic process"/>
    <property type="evidence" value="ECO:0007669"/>
    <property type="project" value="TreeGrafter"/>
</dbReference>
<dbReference type="CDD" id="cd05233">
    <property type="entry name" value="SDR_c"/>
    <property type="match status" value="1"/>
</dbReference>
<gene>
    <name evidence="3" type="ORF">TARUN_9460</name>
</gene>
<comment type="caution">
    <text evidence="3">The sequence shown here is derived from an EMBL/GenBank/DDBJ whole genome shotgun (WGS) entry which is preliminary data.</text>
</comment>
<dbReference type="PRINTS" id="PR00081">
    <property type="entry name" value="GDHRDH"/>
</dbReference>
<name>A0A395N9V8_TRIAR</name>
<dbReference type="InterPro" id="IPR036291">
    <property type="entry name" value="NAD(P)-bd_dom_sf"/>
</dbReference>
<evidence type="ECO:0000313" key="4">
    <source>
        <dbReference type="Proteomes" id="UP000266272"/>
    </source>
</evidence>
<dbReference type="InterPro" id="IPR020904">
    <property type="entry name" value="Sc_DH/Rdtase_CS"/>
</dbReference>
<dbReference type="FunFam" id="3.40.50.720:FF:000084">
    <property type="entry name" value="Short-chain dehydrogenase reductase"/>
    <property type="match status" value="1"/>
</dbReference>
<evidence type="ECO:0000313" key="3">
    <source>
        <dbReference type="EMBL" id="RFU72799.1"/>
    </source>
</evidence>
<sequence length="261" mass="27102">MAASLLKGKLIVITGAASGIGRATAELLAQHGALLSLCDINKDGLEAFKIELSKSESEIFTSVVDVRSSEDCVKWMTETAAHFNQPVWGAANIAGITGLKIFKEPGSIRNLSDHEIHDLIYINLMGTINCVRAQLPHMQVGQDGRNGGSIVNTASLAGIKGVPFGGPYSAAKHGIIGLTRTLAKEEGQKAIRVNAVAPGVISTPQTAEVVPPAHMEPIRSAAALGRIGDAAEVAETIAFLLSPASSYVNGTVIVVDGGTVC</sequence>
<evidence type="ECO:0000256" key="1">
    <source>
        <dbReference type="ARBA" id="ARBA00006484"/>
    </source>
</evidence>
<dbReference type="PANTHER" id="PTHR42760">
    <property type="entry name" value="SHORT-CHAIN DEHYDROGENASES/REDUCTASES FAMILY MEMBER"/>
    <property type="match status" value="1"/>
</dbReference>
<dbReference type="PANTHER" id="PTHR42760:SF45">
    <property type="entry name" value="SHORT CHAIN DEHYDROGENASE_REDUCTASE FAMILY PROTEIN, PUTATIVE (AFU_ORTHOLOGUE AFUA_3G09150)-RELATED"/>
    <property type="match status" value="1"/>
</dbReference>
<dbReference type="GO" id="GO:0048038">
    <property type="term" value="F:quinone binding"/>
    <property type="evidence" value="ECO:0007669"/>
    <property type="project" value="TreeGrafter"/>
</dbReference>
<dbReference type="OrthoDB" id="1669814at2759"/>
<dbReference type="Gene3D" id="3.40.50.720">
    <property type="entry name" value="NAD(P)-binding Rossmann-like Domain"/>
    <property type="match status" value="1"/>
</dbReference>
<dbReference type="Proteomes" id="UP000266272">
    <property type="component" value="Unassembled WGS sequence"/>
</dbReference>
<protein>
    <submittedName>
        <fullName evidence="3">Short chain dehydrogenase reductase family oxidoreductase</fullName>
    </submittedName>
</protein>
<reference evidence="3 4" key="1">
    <citation type="journal article" date="2018" name="PLoS Pathog.">
        <title>Evolution of structural diversity of trichothecenes, a family of toxins produced by plant pathogenic and entomopathogenic fungi.</title>
        <authorList>
            <person name="Proctor R.H."/>
            <person name="McCormick S.P."/>
            <person name="Kim H.S."/>
            <person name="Cardoza R.E."/>
            <person name="Stanley A.M."/>
            <person name="Lindo L."/>
            <person name="Kelly A."/>
            <person name="Brown D.W."/>
            <person name="Lee T."/>
            <person name="Vaughan M.M."/>
            <person name="Alexander N.J."/>
            <person name="Busman M."/>
            <person name="Gutierrez S."/>
        </authorList>
    </citation>
    <scope>NUCLEOTIDE SEQUENCE [LARGE SCALE GENOMIC DNA]</scope>
    <source>
        <strain evidence="3 4">IBT 40837</strain>
    </source>
</reference>
<dbReference type="PROSITE" id="PS00061">
    <property type="entry name" value="ADH_SHORT"/>
    <property type="match status" value="1"/>
</dbReference>
<dbReference type="InterPro" id="IPR002347">
    <property type="entry name" value="SDR_fam"/>
</dbReference>
<comment type="similarity">
    <text evidence="1">Belongs to the short-chain dehydrogenases/reductases (SDR) family.</text>
</comment>
<dbReference type="AlphaFoldDB" id="A0A395N9V8"/>
<proteinExistence type="inferred from homology"/>
<keyword evidence="4" id="KW-1185">Reference proteome</keyword>